<dbReference type="RefSeq" id="WP_124777447.1">
    <property type="nucleotide sequence ID" value="NZ_RQZA01000006.1"/>
</dbReference>
<dbReference type="EMBL" id="RQZA01000006">
    <property type="protein sequence ID" value="RRD31141.1"/>
    <property type="molecule type" value="Genomic_DNA"/>
</dbReference>
<gene>
    <name evidence="1" type="ORF">EII38_07640</name>
</gene>
<protein>
    <submittedName>
        <fullName evidence="1">HAD family hydrolase</fullName>
    </submittedName>
</protein>
<keyword evidence="1" id="KW-0378">Hydrolase</keyword>
<dbReference type="STRING" id="1123309.GCA_000377005_01826"/>
<name>A0A3P1VAI2_9STRE</name>
<organism evidence="1 2">
    <name type="scientific">Streptococcus minor</name>
    <dbReference type="NCBI Taxonomy" id="229549"/>
    <lineage>
        <taxon>Bacteria</taxon>
        <taxon>Bacillati</taxon>
        <taxon>Bacillota</taxon>
        <taxon>Bacilli</taxon>
        <taxon>Lactobacillales</taxon>
        <taxon>Streptococcaceae</taxon>
        <taxon>Streptococcus</taxon>
    </lineage>
</organism>
<comment type="caution">
    <text evidence="1">The sequence shown here is derived from an EMBL/GenBank/DDBJ whole genome shotgun (WGS) entry which is preliminary data.</text>
</comment>
<dbReference type="Gene3D" id="3.30.1240.10">
    <property type="match status" value="1"/>
</dbReference>
<evidence type="ECO:0000313" key="2">
    <source>
        <dbReference type="Proteomes" id="UP000281771"/>
    </source>
</evidence>
<sequence length="257" mass="29258">MKFVFDLDGTLCFDRRTIDDEIMQVLLNAPQYGHELVFATTRSYRDCLATLGPELSQKMVVGLNGGLVYENGQPIFERHIEEKAYRILVDWCQTYNFPFIVDNHFDYSGQILERIPFISRVDPLHQATFLPLSDLKHPIKVAIYMGNHEDLIEETLAQFANEESVDVLYDDGEKCIYLNPAEIHKARTLIEHVGNDVVVFGNDRNDIELFKASLYAVQVGDSSVLTEFADEQIKLVGDYKSAIAAKILQVFAIFKGK</sequence>
<dbReference type="AlphaFoldDB" id="A0A3P1VAI2"/>
<dbReference type="PANTHER" id="PTHR10000:SF53">
    <property type="entry name" value="5-AMINO-6-(5-PHOSPHO-D-RIBITYLAMINO)URACIL PHOSPHATASE YBJI-RELATED"/>
    <property type="match status" value="1"/>
</dbReference>
<dbReference type="SUPFAM" id="SSF56784">
    <property type="entry name" value="HAD-like"/>
    <property type="match status" value="1"/>
</dbReference>
<dbReference type="InterPro" id="IPR023214">
    <property type="entry name" value="HAD_sf"/>
</dbReference>
<dbReference type="InterPro" id="IPR036412">
    <property type="entry name" value="HAD-like_sf"/>
</dbReference>
<dbReference type="Proteomes" id="UP000281771">
    <property type="component" value="Unassembled WGS sequence"/>
</dbReference>
<keyword evidence="2" id="KW-1185">Reference proteome</keyword>
<dbReference type="PANTHER" id="PTHR10000">
    <property type="entry name" value="PHOSPHOSERINE PHOSPHATASE"/>
    <property type="match status" value="1"/>
</dbReference>
<reference evidence="1 2" key="1">
    <citation type="submission" date="2018-11" db="EMBL/GenBank/DDBJ databases">
        <title>Genomes From Bacteria Associated with the Canine Oral Cavity: a Test Case for Automated Genome-Based Taxonomic Assignment.</title>
        <authorList>
            <person name="Coil D.A."/>
            <person name="Jospin G."/>
            <person name="Darling A.E."/>
            <person name="Wallis C."/>
            <person name="Davis I.J."/>
            <person name="Harris S."/>
            <person name="Eisen J.A."/>
            <person name="Holcombe L.J."/>
            <person name="O'Flynn C."/>
        </authorList>
    </citation>
    <scope>NUCLEOTIDE SEQUENCE [LARGE SCALE GENOMIC DNA]</scope>
    <source>
        <strain evidence="1 2">OH4621_COT-116</strain>
    </source>
</reference>
<accession>A0A3P1VAI2</accession>
<evidence type="ECO:0000313" key="1">
    <source>
        <dbReference type="EMBL" id="RRD31141.1"/>
    </source>
</evidence>
<dbReference type="Pfam" id="PF08282">
    <property type="entry name" value="Hydrolase_3"/>
    <property type="match status" value="1"/>
</dbReference>
<dbReference type="GO" id="GO:0000287">
    <property type="term" value="F:magnesium ion binding"/>
    <property type="evidence" value="ECO:0007669"/>
    <property type="project" value="TreeGrafter"/>
</dbReference>
<dbReference type="Gene3D" id="3.40.50.1000">
    <property type="entry name" value="HAD superfamily/HAD-like"/>
    <property type="match status" value="1"/>
</dbReference>
<dbReference type="GO" id="GO:0005829">
    <property type="term" value="C:cytosol"/>
    <property type="evidence" value="ECO:0007669"/>
    <property type="project" value="TreeGrafter"/>
</dbReference>
<proteinExistence type="predicted"/>
<dbReference type="GO" id="GO:0016791">
    <property type="term" value="F:phosphatase activity"/>
    <property type="evidence" value="ECO:0007669"/>
    <property type="project" value="UniProtKB-ARBA"/>
</dbReference>